<proteinExistence type="inferred from homology"/>
<evidence type="ECO:0000259" key="2">
    <source>
        <dbReference type="SMART" id="SM00854"/>
    </source>
</evidence>
<gene>
    <name evidence="3" type="ordered locus">TVNIR_3061</name>
</gene>
<dbReference type="InterPro" id="IPR052169">
    <property type="entry name" value="CW_Biosynth-Accessory"/>
</dbReference>
<organism evidence="3 4">
    <name type="scientific">Thioalkalivibrio nitratireducens (strain DSM 14787 / UNIQEM 213 / ALEN2)</name>
    <dbReference type="NCBI Taxonomy" id="1255043"/>
    <lineage>
        <taxon>Bacteria</taxon>
        <taxon>Pseudomonadati</taxon>
        <taxon>Pseudomonadota</taxon>
        <taxon>Gammaproteobacteria</taxon>
        <taxon>Chromatiales</taxon>
        <taxon>Ectothiorhodospiraceae</taxon>
        <taxon>Thioalkalivibrio</taxon>
    </lineage>
</organism>
<dbReference type="SMART" id="SM00854">
    <property type="entry name" value="PGA_cap"/>
    <property type="match status" value="1"/>
</dbReference>
<dbReference type="AlphaFoldDB" id="L0E075"/>
<dbReference type="OrthoDB" id="9810718at2"/>
<protein>
    <submittedName>
        <fullName evidence="3">Capsule biosynthesis protein capA</fullName>
    </submittedName>
</protein>
<reference evidence="3" key="1">
    <citation type="submission" date="2015-12" db="EMBL/GenBank/DDBJ databases">
        <authorList>
            <person name="Tikhonova T.V."/>
            <person name="Pavlov A.R."/>
            <person name="Beletsky A.V."/>
            <person name="Mardanov A.V."/>
            <person name="Sorokin D.Y."/>
            <person name="Ravin N.V."/>
            <person name="Popov V.O."/>
        </authorList>
    </citation>
    <scope>NUCLEOTIDE SEQUENCE</scope>
    <source>
        <strain evidence="3">DSM 14787</strain>
    </source>
</reference>
<dbReference type="PANTHER" id="PTHR33393:SF11">
    <property type="entry name" value="POLYGLUTAMINE SYNTHESIS ACCESSORY PROTEIN RV0574C-RELATED"/>
    <property type="match status" value="1"/>
</dbReference>
<dbReference type="PATRIC" id="fig|1255043.3.peg.3089"/>
<evidence type="ECO:0000313" key="3">
    <source>
        <dbReference type="EMBL" id="AGA34698.1"/>
    </source>
</evidence>
<comment type="similarity">
    <text evidence="1">Belongs to the CapA family.</text>
</comment>
<sequence>MEHRSGSRFGIPGIPPDHTVTLFFCGDVMTGRGIDQVLPHPASPELYEDYVRNARDYVDLATAAHGEIPAPVGFDYIWGDALGELARFRPSVRLINLETSITRHSVPWPGKAIHYRMHPGNARCLQPAGIDFCALANNHVLDWGHEGLRETCRVLDRMGIAHAGAGANELSASRPACVQPGPGARVLIWSIGLADSGIPREWAARDEQAGVWRAGNAREGAEALVQQIGSEKRPGDLAVVSVHWGSNWGYRIPREHTILARRLIDAGADLIHGHSSHHIRGMELYRGRPILYGCGDFINDYEGLRGYESFRPDLALMYFCRLAPADGRLLRFWMTPMRRERFALHRANEEASRWLEDVLNRERRGDAPPFTRDEEGRLQWVRDAVARQG</sequence>
<dbReference type="SUPFAM" id="SSF56300">
    <property type="entry name" value="Metallo-dependent phosphatases"/>
    <property type="match status" value="1"/>
</dbReference>
<dbReference type="PANTHER" id="PTHR33393">
    <property type="entry name" value="POLYGLUTAMINE SYNTHESIS ACCESSORY PROTEIN RV0574C-RELATED"/>
    <property type="match status" value="1"/>
</dbReference>
<dbReference type="InterPro" id="IPR019079">
    <property type="entry name" value="Capsule_synth_CapA"/>
</dbReference>
<name>L0E075_THIND</name>
<dbReference type="CDD" id="cd07381">
    <property type="entry name" value="MPP_CapA"/>
    <property type="match status" value="1"/>
</dbReference>
<dbReference type="KEGG" id="tni:TVNIR_3061"/>
<feature type="domain" description="Capsule synthesis protein CapA" evidence="2">
    <location>
        <begin position="21"/>
        <end position="301"/>
    </location>
</feature>
<keyword evidence="4" id="KW-1185">Reference proteome</keyword>
<dbReference type="eggNOG" id="COG2843">
    <property type="taxonomic scope" value="Bacteria"/>
</dbReference>
<dbReference type="STRING" id="1255043.TVNIR_3061"/>
<evidence type="ECO:0000313" key="4">
    <source>
        <dbReference type="Proteomes" id="UP000010809"/>
    </source>
</evidence>
<dbReference type="HOGENOM" id="CLU_038823_3_0_6"/>
<dbReference type="Proteomes" id="UP000010809">
    <property type="component" value="Chromosome"/>
</dbReference>
<dbReference type="Gene3D" id="3.60.21.10">
    <property type="match status" value="1"/>
</dbReference>
<dbReference type="RefSeq" id="WP_015259806.1">
    <property type="nucleotide sequence ID" value="NC_019902.2"/>
</dbReference>
<dbReference type="EMBL" id="CP003989">
    <property type="protein sequence ID" value="AGA34698.1"/>
    <property type="molecule type" value="Genomic_DNA"/>
</dbReference>
<accession>L0E075</accession>
<evidence type="ECO:0000256" key="1">
    <source>
        <dbReference type="ARBA" id="ARBA00005662"/>
    </source>
</evidence>
<dbReference type="Pfam" id="PF09587">
    <property type="entry name" value="PGA_cap"/>
    <property type="match status" value="1"/>
</dbReference>
<dbReference type="InterPro" id="IPR029052">
    <property type="entry name" value="Metallo-depent_PP-like"/>
</dbReference>